<dbReference type="InterPro" id="IPR023187">
    <property type="entry name" value="Tscrpt_reg_MarR-type_CS"/>
</dbReference>
<evidence type="ECO:0000256" key="3">
    <source>
        <dbReference type="ARBA" id="ARBA00023163"/>
    </source>
</evidence>
<dbReference type="InterPro" id="IPR036390">
    <property type="entry name" value="WH_DNA-bd_sf"/>
</dbReference>
<dbReference type="Gene3D" id="1.10.10.10">
    <property type="entry name" value="Winged helix-like DNA-binding domain superfamily/Winged helix DNA-binding domain"/>
    <property type="match status" value="1"/>
</dbReference>
<dbReference type="PROSITE" id="PS50995">
    <property type="entry name" value="HTH_MARR_2"/>
    <property type="match status" value="1"/>
</dbReference>
<organism evidence="6 7">
    <name type="scientific">Parafrankia irregularis</name>
    <dbReference type="NCBI Taxonomy" id="795642"/>
    <lineage>
        <taxon>Bacteria</taxon>
        <taxon>Bacillati</taxon>
        <taxon>Actinomycetota</taxon>
        <taxon>Actinomycetes</taxon>
        <taxon>Frankiales</taxon>
        <taxon>Frankiaceae</taxon>
        <taxon>Parafrankia</taxon>
    </lineage>
</organism>
<keyword evidence="3" id="KW-0804">Transcription</keyword>
<evidence type="ECO:0000313" key="6">
    <source>
        <dbReference type="EMBL" id="CUU59087.1"/>
    </source>
</evidence>
<keyword evidence="1" id="KW-0805">Transcription regulation</keyword>
<evidence type="ECO:0000256" key="1">
    <source>
        <dbReference type="ARBA" id="ARBA00023015"/>
    </source>
</evidence>
<gene>
    <name evidence="6" type="ORF">Ga0074812_124112</name>
</gene>
<dbReference type="Proteomes" id="UP000198802">
    <property type="component" value="Unassembled WGS sequence"/>
</dbReference>
<reference evidence="7" key="1">
    <citation type="submission" date="2015-11" db="EMBL/GenBank/DDBJ databases">
        <authorList>
            <person name="Varghese N."/>
        </authorList>
    </citation>
    <scope>NUCLEOTIDE SEQUENCE [LARGE SCALE GENOMIC DNA]</scope>
    <source>
        <strain evidence="7">DSM 45899</strain>
    </source>
</reference>
<evidence type="ECO:0000313" key="7">
    <source>
        <dbReference type="Proteomes" id="UP000198802"/>
    </source>
</evidence>
<dbReference type="InterPro" id="IPR036388">
    <property type="entry name" value="WH-like_DNA-bd_sf"/>
</dbReference>
<dbReference type="AlphaFoldDB" id="A0A0S4QVB7"/>
<dbReference type="PANTHER" id="PTHR33164:SF43">
    <property type="entry name" value="HTH-TYPE TRANSCRIPTIONAL REPRESSOR YETL"/>
    <property type="match status" value="1"/>
</dbReference>
<name>A0A0S4QVB7_9ACTN</name>
<evidence type="ECO:0000256" key="4">
    <source>
        <dbReference type="SAM" id="MobiDB-lite"/>
    </source>
</evidence>
<sequence length="191" mass="20152">MHGYAATVASSPSVPPPSGDGGETSADWALGLALASAHQVWQARTSTALAEGGFGDLRLPDLQLLRLVEGGVATVGELATLFQVSKQAVSKVVDSLAGRGYLTRSTDPADRRRARLTLTSRARDAVRVTGQRREADQLALREQLGEVGLRSLRDGLAAIVGLAPDQEVVIALARRFVEVDRLPPDSGHPAN</sequence>
<dbReference type="InterPro" id="IPR000835">
    <property type="entry name" value="HTH_MarR-typ"/>
</dbReference>
<feature type="domain" description="HTH marR-type" evidence="5">
    <location>
        <begin position="27"/>
        <end position="178"/>
    </location>
</feature>
<protein>
    <submittedName>
        <fullName evidence="6">DNA-binding transcriptional regulator, MarR family</fullName>
    </submittedName>
</protein>
<evidence type="ECO:0000256" key="2">
    <source>
        <dbReference type="ARBA" id="ARBA00023125"/>
    </source>
</evidence>
<dbReference type="GO" id="GO:0003677">
    <property type="term" value="F:DNA binding"/>
    <property type="evidence" value="ECO:0007669"/>
    <property type="project" value="UniProtKB-KW"/>
</dbReference>
<keyword evidence="7" id="KW-1185">Reference proteome</keyword>
<dbReference type="SMART" id="SM00347">
    <property type="entry name" value="HTH_MARR"/>
    <property type="match status" value="1"/>
</dbReference>
<evidence type="ECO:0000259" key="5">
    <source>
        <dbReference type="PROSITE" id="PS50995"/>
    </source>
</evidence>
<dbReference type="PANTHER" id="PTHR33164">
    <property type="entry name" value="TRANSCRIPTIONAL REGULATOR, MARR FAMILY"/>
    <property type="match status" value="1"/>
</dbReference>
<dbReference type="GO" id="GO:0003700">
    <property type="term" value="F:DNA-binding transcription factor activity"/>
    <property type="evidence" value="ECO:0007669"/>
    <property type="project" value="InterPro"/>
</dbReference>
<keyword evidence="2 6" id="KW-0238">DNA-binding</keyword>
<dbReference type="InterPro" id="IPR039422">
    <property type="entry name" value="MarR/SlyA-like"/>
</dbReference>
<dbReference type="Pfam" id="PF12802">
    <property type="entry name" value="MarR_2"/>
    <property type="match status" value="1"/>
</dbReference>
<dbReference type="PROSITE" id="PS01117">
    <property type="entry name" value="HTH_MARR_1"/>
    <property type="match status" value="1"/>
</dbReference>
<dbReference type="SUPFAM" id="SSF46785">
    <property type="entry name" value="Winged helix' DNA-binding domain"/>
    <property type="match status" value="1"/>
</dbReference>
<feature type="region of interest" description="Disordered" evidence="4">
    <location>
        <begin position="1"/>
        <end position="25"/>
    </location>
</feature>
<dbReference type="GO" id="GO:0006950">
    <property type="term" value="P:response to stress"/>
    <property type="evidence" value="ECO:0007669"/>
    <property type="project" value="TreeGrafter"/>
</dbReference>
<dbReference type="EMBL" id="FAOZ01000024">
    <property type="protein sequence ID" value="CUU59087.1"/>
    <property type="molecule type" value="Genomic_DNA"/>
</dbReference>
<proteinExistence type="predicted"/>
<accession>A0A0S4QVB7</accession>